<evidence type="ECO:0000313" key="1">
    <source>
        <dbReference type="EMBL" id="PRQ19677.1"/>
    </source>
</evidence>
<dbReference type="OrthoDB" id="10514565at2759"/>
<comment type="caution">
    <text evidence="1">The sequence shown here is derived from an EMBL/GenBank/DDBJ whole genome shotgun (WGS) entry which is preliminary data.</text>
</comment>
<keyword evidence="2" id="KW-1185">Reference proteome</keyword>
<reference evidence="1 2" key="1">
    <citation type="journal article" date="2018" name="Nat. Genet.">
        <title>The Rosa genome provides new insights in the design of modern roses.</title>
        <authorList>
            <person name="Bendahmane M."/>
        </authorList>
    </citation>
    <scope>NUCLEOTIDE SEQUENCE [LARGE SCALE GENOMIC DNA]</scope>
    <source>
        <strain evidence="2">cv. Old Blush</strain>
    </source>
</reference>
<organism evidence="1 2">
    <name type="scientific">Rosa chinensis</name>
    <name type="common">China rose</name>
    <dbReference type="NCBI Taxonomy" id="74649"/>
    <lineage>
        <taxon>Eukaryota</taxon>
        <taxon>Viridiplantae</taxon>
        <taxon>Streptophyta</taxon>
        <taxon>Embryophyta</taxon>
        <taxon>Tracheophyta</taxon>
        <taxon>Spermatophyta</taxon>
        <taxon>Magnoliopsida</taxon>
        <taxon>eudicotyledons</taxon>
        <taxon>Gunneridae</taxon>
        <taxon>Pentapetalae</taxon>
        <taxon>rosids</taxon>
        <taxon>fabids</taxon>
        <taxon>Rosales</taxon>
        <taxon>Rosaceae</taxon>
        <taxon>Rosoideae</taxon>
        <taxon>Rosoideae incertae sedis</taxon>
        <taxon>Rosa</taxon>
    </lineage>
</organism>
<name>A0A2P6PCL5_ROSCH</name>
<proteinExistence type="predicted"/>
<dbReference type="AlphaFoldDB" id="A0A2P6PCL5"/>
<dbReference type="Gramene" id="PRQ19677">
    <property type="protein sequence ID" value="PRQ19677"/>
    <property type="gene ID" value="RchiOBHm_Chr7g0219851"/>
</dbReference>
<dbReference type="Proteomes" id="UP000238479">
    <property type="component" value="Chromosome 7"/>
</dbReference>
<accession>A0A2P6PCL5</accession>
<dbReference type="Gene3D" id="1.20.1440.180">
    <property type="entry name" value="KEN domain"/>
    <property type="match status" value="1"/>
</dbReference>
<gene>
    <name evidence="1" type="ORF">RchiOBHm_Chr7g0219851</name>
</gene>
<dbReference type="EMBL" id="PDCK01000045">
    <property type="protein sequence ID" value="PRQ19677.1"/>
    <property type="molecule type" value="Genomic_DNA"/>
</dbReference>
<evidence type="ECO:0000313" key="2">
    <source>
        <dbReference type="Proteomes" id="UP000238479"/>
    </source>
</evidence>
<protein>
    <submittedName>
        <fullName evidence="1">Uncharacterized protein</fullName>
    </submittedName>
</protein>
<sequence>MKFNSVKGAYDLPHMVIKTQISKLLNSVNSIHNNGLLHLSLCDISNYVVINNNWYIINVGGTLNQRNRQLMVTKDFESFGNMLKTHVLLDTSWRESNDFLNTLANVSNANVCPNRLVQILLDNAFFKSSYERLQTFSEIHHGWVDRRRSCRMLNNAISSGAFNCYITNGGWDHVPMSYVLSQVYWYQNSPANNKYDGQQITSLMRFCRNVFEHYHQYRGNVNLIENEMRRLWPGFLETLLYYY</sequence>
<dbReference type="InterPro" id="IPR038357">
    <property type="entry name" value="KEN_sf"/>
</dbReference>